<comment type="pathway">
    <text evidence="10">Carbohydrate degradation; glycolysis; D-glyceraldehyde 3-phosphate and glycerone phosphate from D-glucose: step 3/4.</text>
</comment>
<dbReference type="Gene3D" id="3.40.50.450">
    <property type="match status" value="1"/>
</dbReference>
<keyword evidence="4 10" id="KW-0808">Transferase</keyword>
<dbReference type="Gene3D" id="3.40.50.460">
    <property type="entry name" value="Phosphofructokinase domain"/>
    <property type="match status" value="1"/>
</dbReference>
<feature type="binding site" evidence="10">
    <location>
        <begin position="303"/>
        <end position="306"/>
    </location>
    <ligand>
        <name>substrate</name>
    </ligand>
</feature>
<dbReference type="GO" id="GO:0006002">
    <property type="term" value="P:fructose 6-phosphate metabolic process"/>
    <property type="evidence" value="ECO:0007669"/>
    <property type="project" value="InterPro"/>
</dbReference>
<evidence type="ECO:0000259" key="11">
    <source>
        <dbReference type="Pfam" id="PF00365"/>
    </source>
</evidence>
<feature type="binding site" evidence="10">
    <location>
        <position position="13"/>
    </location>
    <ligand>
        <name>diphosphate</name>
        <dbReference type="ChEBI" id="CHEBI:33019"/>
    </ligand>
</feature>
<comment type="activity regulation">
    <text evidence="10">Non-allosteric.</text>
</comment>
<dbReference type="InterPro" id="IPR011403">
    <property type="entry name" value="PPi-PFK_TM0289"/>
</dbReference>
<evidence type="ECO:0000256" key="9">
    <source>
        <dbReference type="ARBA" id="ARBA00048072"/>
    </source>
</evidence>
<name>A0A1M6LYR1_9FIRM</name>
<dbReference type="GO" id="GO:0047334">
    <property type="term" value="F:diphosphate-fructose-6-phosphate 1-phosphotransferase activity"/>
    <property type="evidence" value="ECO:0007669"/>
    <property type="project" value="UniProtKB-EC"/>
</dbReference>
<feature type="site" description="Important for catalytic activity; stabilizes the transition state when the phosphoryl donor is PPi" evidence="10">
    <location>
        <position position="135"/>
    </location>
</feature>
<dbReference type="PANTHER" id="PTHR43650:SF1">
    <property type="entry name" value="PYROPHOSPHATE--FRUCTOSE 6-PHOSPHATE 1-PHOSPHOTRANSFERASE SUBUNIT BETA 2"/>
    <property type="match status" value="1"/>
</dbReference>
<accession>A0A1M6LYR1</accession>
<keyword evidence="7 10" id="KW-0460">Magnesium</keyword>
<feature type="domain" description="Phosphofructokinase" evidence="11">
    <location>
        <begin position="6"/>
        <end position="329"/>
    </location>
</feature>
<protein>
    <recommendedName>
        <fullName evidence="10">Pyrophosphate--fructose 6-phosphate 1-phosphotransferase</fullName>
        <ecNumber evidence="10">2.7.1.90</ecNumber>
    </recommendedName>
    <alternativeName>
        <fullName evidence="10">6-phosphofructokinase, pyrophosphate dependent</fullName>
    </alternativeName>
    <alternativeName>
        <fullName evidence="10">PPi-dependent phosphofructokinase</fullName>
        <shortName evidence="10">PPi-PFK</shortName>
    </alternativeName>
    <alternativeName>
        <fullName evidence="10">Pyrophosphate-dependent 6-phosphofructose-1-kinase</fullName>
    </alternativeName>
</protein>
<feature type="binding site" evidence="10">
    <location>
        <position position="243"/>
    </location>
    <ligand>
        <name>substrate</name>
    </ligand>
</feature>
<dbReference type="SUPFAM" id="SSF53784">
    <property type="entry name" value="Phosphofructokinase"/>
    <property type="match status" value="1"/>
</dbReference>
<evidence type="ECO:0000256" key="1">
    <source>
        <dbReference type="ARBA" id="ARBA00001946"/>
    </source>
</evidence>
<gene>
    <name evidence="10" type="primary">pfp</name>
    <name evidence="12" type="ORF">SAMN02745170_03260</name>
</gene>
<dbReference type="GO" id="GO:0046872">
    <property type="term" value="F:metal ion binding"/>
    <property type="evidence" value="ECO:0007669"/>
    <property type="project" value="UniProtKB-KW"/>
</dbReference>
<feature type="binding site" evidence="10">
    <location>
        <begin position="182"/>
        <end position="184"/>
    </location>
    <ligand>
        <name>substrate</name>
    </ligand>
</feature>
<keyword evidence="8 10" id="KW-0324">Glycolysis</keyword>
<evidence type="ECO:0000313" key="13">
    <source>
        <dbReference type="Proteomes" id="UP000322917"/>
    </source>
</evidence>
<dbReference type="Proteomes" id="UP000322917">
    <property type="component" value="Unassembled WGS sequence"/>
</dbReference>
<dbReference type="EMBL" id="FQZD01000037">
    <property type="protein sequence ID" value="SHJ76305.1"/>
    <property type="molecule type" value="Genomic_DNA"/>
</dbReference>
<dbReference type="InterPro" id="IPR054846">
    <property type="entry name" value="PFKA_PPi_Ttgales"/>
</dbReference>
<evidence type="ECO:0000256" key="6">
    <source>
        <dbReference type="ARBA" id="ARBA00022777"/>
    </source>
</evidence>
<evidence type="ECO:0000256" key="8">
    <source>
        <dbReference type="ARBA" id="ARBA00023152"/>
    </source>
</evidence>
<comment type="subunit">
    <text evidence="10">Homodimer.</text>
</comment>
<evidence type="ECO:0000256" key="2">
    <source>
        <dbReference type="ARBA" id="ARBA00003138"/>
    </source>
</evidence>
<reference evidence="12 13" key="1">
    <citation type="submission" date="2016-11" db="EMBL/GenBank/DDBJ databases">
        <authorList>
            <person name="Varghese N."/>
            <person name="Submissions S."/>
        </authorList>
    </citation>
    <scope>NUCLEOTIDE SEQUENCE [LARGE SCALE GENOMIC DNA]</scope>
    <source>
        <strain evidence="12 13">DSM 15287</strain>
    </source>
</reference>
<dbReference type="AlphaFoldDB" id="A0A1M6LYR1"/>
<organism evidence="12 13">
    <name type="scientific">Propionispora hippei DSM 15287</name>
    <dbReference type="NCBI Taxonomy" id="1123003"/>
    <lineage>
        <taxon>Bacteria</taxon>
        <taxon>Bacillati</taxon>
        <taxon>Bacillota</taxon>
        <taxon>Negativicutes</taxon>
        <taxon>Selenomonadales</taxon>
        <taxon>Sporomusaceae</taxon>
        <taxon>Propionispora</taxon>
    </lineage>
</organism>
<keyword evidence="6 10" id="KW-0418">Kinase</keyword>
<comment type="similarity">
    <text evidence="10">Belongs to the phosphofructokinase type A (PFKA) family. PPi-dependent PFK group II subfamily. Clade 'Short' sub-subfamily.</text>
</comment>
<evidence type="ECO:0000256" key="7">
    <source>
        <dbReference type="ARBA" id="ARBA00022842"/>
    </source>
</evidence>
<feature type="site" description="Important for catalytic activity and substrate specificity; stabilizes the transition state when the phosphoryl donor is PPi; prevents ATP from binding by mimicking the alpha-phosphate group of ATP" evidence="10">
    <location>
        <position position="108"/>
    </location>
</feature>
<dbReference type="EC" id="2.7.1.90" evidence="10"/>
<comment type="cofactor">
    <cofactor evidence="1 10">
        <name>Mg(2+)</name>
        <dbReference type="ChEBI" id="CHEBI:18420"/>
    </cofactor>
</comment>
<keyword evidence="3 10" id="KW-0963">Cytoplasm</keyword>
<dbReference type="Pfam" id="PF00365">
    <property type="entry name" value="PFK"/>
    <property type="match status" value="1"/>
</dbReference>
<evidence type="ECO:0000256" key="4">
    <source>
        <dbReference type="ARBA" id="ARBA00022679"/>
    </source>
</evidence>
<dbReference type="InterPro" id="IPR000023">
    <property type="entry name" value="Phosphofructokinase_dom"/>
</dbReference>
<feature type="active site" description="Proton acceptor" evidence="10">
    <location>
        <position position="138"/>
    </location>
</feature>
<comment type="function">
    <text evidence="2 10">Catalyzes the phosphorylation of D-fructose 6-phosphate, the first committing step of glycolysis. Uses inorganic phosphate (PPi) as phosphoryl donor instead of ATP like common ATP-dependent phosphofructokinases (ATP-PFKs), which renders the reaction reversible, and can thus function both in glycolysis and gluconeogenesis. Consistently, PPi-PFK can replace the enzymes of both the forward (ATP-PFK) and reverse (fructose-bisphosphatase (FBPase)) reactions.</text>
</comment>
<dbReference type="PANTHER" id="PTHR43650">
    <property type="entry name" value="PYROPHOSPHATE--FRUCTOSE 6-PHOSPHATE 1-PHOSPHOTRANSFERASE"/>
    <property type="match status" value="1"/>
</dbReference>
<dbReference type="RefSeq" id="WP_149735880.1">
    <property type="nucleotide sequence ID" value="NZ_FQZD01000037.1"/>
</dbReference>
<dbReference type="GO" id="GO:0003872">
    <property type="term" value="F:6-phosphofructokinase activity"/>
    <property type="evidence" value="ECO:0007669"/>
    <property type="project" value="UniProtKB-UniRule"/>
</dbReference>
<proteinExistence type="inferred from homology"/>
<comment type="catalytic activity">
    <reaction evidence="9 10">
        <text>beta-D-fructose 6-phosphate + diphosphate = beta-D-fructose 1,6-bisphosphate + phosphate + H(+)</text>
        <dbReference type="Rhea" id="RHEA:13613"/>
        <dbReference type="ChEBI" id="CHEBI:15378"/>
        <dbReference type="ChEBI" id="CHEBI:32966"/>
        <dbReference type="ChEBI" id="CHEBI:33019"/>
        <dbReference type="ChEBI" id="CHEBI:43474"/>
        <dbReference type="ChEBI" id="CHEBI:57634"/>
        <dbReference type="EC" id="2.7.1.90"/>
    </reaction>
</comment>
<dbReference type="InterPro" id="IPR035966">
    <property type="entry name" value="PKF_sf"/>
</dbReference>
<dbReference type="PRINTS" id="PR00476">
    <property type="entry name" value="PHFRCTKINASE"/>
</dbReference>
<sequence>MSKNTVAILCGGGPAPGMNGVISGVTIAARNNGWDVIGVYEGFSHLAKGEKKVTSLTVDDVSKIHLQGGSIIHTARFNPTKNEEHLKTAISTLRELGVTHLVTIGGDDTAYSASTVASYAKKNMGIDFSVVHVPKTIDNDLPLPEGVPTFGFETARQVGADIATNILEDAKTAQRWFIGIAMGRTAGHLPLGIGKSAAAQVTIIPEDFTDAKVHLSTVVDIIAGSVIKRLADGKGFGLAVVAEGIIEKIPEEDLSAVEGLERDEHGHIRYAEINFGELLKKAVIKRLAELGIKMNFVTKDIGYETRCASPNAFDIEYTRDLGYSAVEFLKNGGADAIITVVNGEAKPLPFSEMLDPVTKKTAVRFVNVNSVKYKIARAMMTLLTAEDFKAGKVEKLAAVTNLSVDEFTKQFNK</sequence>
<evidence type="ECO:0000256" key="10">
    <source>
        <dbReference type="HAMAP-Rule" id="MF_01979"/>
    </source>
</evidence>
<evidence type="ECO:0000313" key="12">
    <source>
        <dbReference type="EMBL" id="SHJ76305.1"/>
    </source>
</evidence>
<comment type="subcellular location">
    <subcellularLocation>
        <location evidence="10">Cytoplasm</location>
    </subcellularLocation>
</comment>
<dbReference type="GO" id="GO:0009749">
    <property type="term" value="P:response to glucose"/>
    <property type="evidence" value="ECO:0007669"/>
    <property type="project" value="TreeGrafter"/>
</dbReference>
<evidence type="ECO:0000256" key="5">
    <source>
        <dbReference type="ARBA" id="ARBA00022723"/>
    </source>
</evidence>
<dbReference type="GO" id="GO:0005829">
    <property type="term" value="C:cytosol"/>
    <property type="evidence" value="ECO:0007669"/>
    <property type="project" value="TreeGrafter"/>
</dbReference>
<feature type="binding site" evidence="10">
    <location>
        <position position="107"/>
    </location>
    <ligand>
        <name>Mg(2+)</name>
        <dbReference type="ChEBI" id="CHEBI:18420"/>
        <note>catalytic</note>
    </ligand>
</feature>
<dbReference type="UniPathway" id="UPA00109">
    <property type="reaction ID" value="UER00182"/>
</dbReference>
<keyword evidence="13" id="KW-1185">Reference proteome</keyword>
<dbReference type="OrthoDB" id="9802503at2"/>
<dbReference type="HAMAP" id="MF_01979">
    <property type="entry name" value="Phosphofructokinase_II_Short"/>
    <property type="match status" value="1"/>
</dbReference>
<evidence type="ECO:0000256" key="3">
    <source>
        <dbReference type="ARBA" id="ARBA00022490"/>
    </source>
</evidence>
<dbReference type="InterPro" id="IPR022953">
    <property type="entry name" value="ATP_PFK"/>
</dbReference>
<dbReference type="NCBIfam" id="NF041103">
    <property type="entry name" value="PFKA_PPi_Ttgales"/>
    <property type="match status" value="1"/>
</dbReference>
<dbReference type="PIRSF" id="PIRSF036482">
    <property type="entry name" value="PPi_PFK_TM0289"/>
    <property type="match status" value="1"/>
</dbReference>
<keyword evidence="5 10" id="KW-0479">Metal-binding</keyword>
<feature type="binding site" evidence="10">
    <location>
        <begin position="136"/>
        <end position="138"/>
    </location>
    <ligand>
        <name>substrate</name>
    </ligand>
</feature>